<feature type="transmembrane region" description="Helical" evidence="1">
    <location>
        <begin position="188"/>
        <end position="213"/>
    </location>
</feature>
<sequence>MPNFIKDIPSDKDDFKIHSSLVKTLGDIIENLSSNSGLKNIIWLFWNWWSWKSSIVEQLKTNKKNEYEIIVFDTWSHKDDFVKRAFLIELANKLNLLDREIIWIEKFEKFKLSQVLNNNVKRQNIINRTEPQITKPAIFLSIIALFALFGVTIKDVLKFLHDIELKHYLGIIQNNIKIPFINNLNSEIYFYASLFLFLLLFIFYFIKTLIYLYKNFTKWLKDIISILVAKNIDLEVNKTQIDWMDFNNFDYQNLFNFISEQYFLKSKKKLVLVLDNLDRVDDSIILSSLSLIQTTIEWFSSLKKNSEKIIFVLPIDRSRLCKVFESLIKNFNSASNNDFIDGFIDKNFSAILEIPKMIQSNWREFFRKKMKESFSDIKINETDLELIIEMFYEWVVNISNKELTPREIVIFINELVSNNMFWINYNNDSVVFLHQAIYVLLKRYFLTGQSNGNVKVSCLEDIDEKELDDSNLILKRVKWHTDFNSLRIDLLKQKYKNDSVNLFLYRDKVLNYLINWDITSLQKDFELIKSEDDKSQILDYCFDVLNKETDADSVWKTIYVIIESWLNSTILDNKISSMLQSFTKSKESVFLNLSEQAAKWFTGYYSGKNQKAEQKLLSEKTIDALIKLILQNG</sequence>
<protein>
    <submittedName>
        <fullName evidence="2">KAP family P-loop protein</fullName>
    </submittedName>
</protein>
<accession>K2GT37</accession>
<organism evidence="2">
    <name type="scientific">uncultured bacterium</name>
    <name type="common">gcode 4</name>
    <dbReference type="NCBI Taxonomy" id="1234023"/>
    <lineage>
        <taxon>Bacteria</taxon>
        <taxon>environmental samples</taxon>
    </lineage>
</organism>
<dbReference type="EMBL" id="AMFJ01000769">
    <property type="protein sequence ID" value="EKE26525.1"/>
    <property type="molecule type" value="Genomic_DNA"/>
</dbReference>
<keyword evidence="1" id="KW-0812">Transmembrane</keyword>
<gene>
    <name evidence="2" type="ORF">ACD_4C00253G0002</name>
</gene>
<evidence type="ECO:0000256" key="1">
    <source>
        <dbReference type="SAM" id="Phobius"/>
    </source>
</evidence>
<proteinExistence type="predicted"/>
<comment type="caution">
    <text evidence="2">The sequence shown here is derived from an EMBL/GenBank/DDBJ whole genome shotgun (WGS) entry which is preliminary data.</text>
</comment>
<feature type="transmembrane region" description="Helical" evidence="1">
    <location>
        <begin position="137"/>
        <end position="157"/>
    </location>
</feature>
<evidence type="ECO:0000313" key="2">
    <source>
        <dbReference type="EMBL" id="EKE26525.1"/>
    </source>
</evidence>
<keyword evidence="1" id="KW-0472">Membrane</keyword>
<name>K2GT37_9BACT</name>
<reference evidence="2" key="1">
    <citation type="journal article" date="2012" name="Science">
        <title>Fermentation, hydrogen, and sulfur metabolism in multiple uncultivated bacterial phyla.</title>
        <authorList>
            <person name="Wrighton K.C."/>
            <person name="Thomas B.C."/>
            <person name="Sharon I."/>
            <person name="Miller C.S."/>
            <person name="Castelle C.J."/>
            <person name="VerBerkmoes N.C."/>
            <person name="Wilkins M.J."/>
            <person name="Hettich R.L."/>
            <person name="Lipton M.S."/>
            <person name="Williams K.H."/>
            <person name="Long P.E."/>
            <person name="Banfield J.F."/>
        </authorList>
    </citation>
    <scope>NUCLEOTIDE SEQUENCE [LARGE SCALE GENOMIC DNA]</scope>
</reference>
<dbReference type="AlphaFoldDB" id="K2GT37"/>
<keyword evidence="1" id="KW-1133">Transmembrane helix</keyword>